<proteinExistence type="predicted"/>
<reference evidence="2" key="1">
    <citation type="submission" date="2017-02" db="UniProtKB">
        <authorList>
            <consortium name="WormBaseParasite"/>
        </authorList>
    </citation>
    <scope>IDENTIFICATION</scope>
</reference>
<dbReference type="AlphaFoldDB" id="A0A0N5AZN1"/>
<dbReference type="Proteomes" id="UP000046393">
    <property type="component" value="Unplaced"/>
</dbReference>
<dbReference type="WBParaSite" id="SMUV_0001045701-mRNA-1">
    <property type="protein sequence ID" value="SMUV_0001045701-mRNA-1"/>
    <property type="gene ID" value="SMUV_0001045701"/>
</dbReference>
<keyword evidence="1" id="KW-1185">Reference proteome</keyword>
<name>A0A0N5AZN1_9BILA</name>
<evidence type="ECO:0000313" key="1">
    <source>
        <dbReference type="Proteomes" id="UP000046393"/>
    </source>
</evidence>
<protein>
    <submittedName>
        <fullName evidence="2">Secreted protein</fullName>
    </submittedName>
</protein>
<organism evidence="1 2">
    <name type="scientific">Syphacia muris</name>
    <dbReference type="NCBI Taxonomy" id="451379"/>
    <lineage>
        <taxon>Eukaryota</taxon>
        <taxon>Metazoa</taxon>
        <taxon>Ecdysozoa</taxon>
        <taxon>Nematoda</taxon>
        <taxon>Chromadorea</taxon>
        <taxon>Rhabditida</taxon>
        <taxon>Spirurina</taxon>
        <taxon>Oxyuridomorpha</taxon>
        <taxon>Oxyuroidea</taxon>
        <taxon>Oxyuridae</taxon>
        <taxon>Syphacia</taxon>
    </lineage>
</organism>
<accession>A0A0N5AZN1</accession>
<evidence type="ECO:0000313" key="2">
    <source>
        <dbReference type="WBParaSite" id="SMUV_0001045701-mRNA-1"/>
    </source>
</evidence>
<sequence length="93" mass="10992">MNTAAAAAAFWAFAPARRRRRRRRYTFCRRRSSYNSKCFFTLSLDYCCCSKFASVRVFTDTFVVYPQAEDFSFGFLFQRFLFSRCFSTSTSNL</sequence>